<feature type="region of interest" description="Disordered" evidence="1">
    <location>
        <begin position="186"/>
        <end position="209"/>
    </location>
</feature>
<name>A0A6J0KHW3_RAPSA</name>
<reference evidence="3" key="2">
    <citation type="submission" date="2025-08" db="UniProtKB">
        <authorList>
            <consortium name="RefSeq"/>
        </authorList>
    </citation>
    <scope>IDENTIFICATION</scope>
    <source>
        <tissue evidence="3">Leaf</tissue>
    </source>
</reference>
<keyword evidence="2" id="KW-1185">Reference proteome</keyword>
<evidence type="ECO:0000313" key="3">
    <source>
        <dbReference type="RefSeq" id="XP_018447485.1"/>
    </source>
</evidence>
<evidence type="ECO:0000256" key="1">
    <source>
        <dbReference type="SAM" id="MobiDB-lite"/>
    </source>
</evidence>
<dbReference type="RefSeq" id="XP_018447485.1">
    <property type="nucleotide sequence ID" value="XM_018591983.2"/>
</dbReference>
<accession>A0A6J0KHW3</accession>
<protein>
    <submittedName>
        <fullName evidence="3">Uncharacterized protein LOC108819003</fullName>
    </submittedName>
</protein>
<sequence>MHGNGAPQNRERDAKEYYCKGKGKVGEETDAQWVRVADRSNRRPSGYKGNTRGNGEEVKQRPSRRDDAGVIDQGGKKKESPRKQLWVQDDAQEEGEIRTAGEDQQMAVSQGFQEQLIQTQANGNEVISDPKGTEQGLKQLQGLVEGQLKIREDEVMEWDDLEAADNFPDLTEAEMAAMTLELEEHAALEDTEVTLVNEDAKGQKTEEEP</sequence>
<dbReference type="Proteomes" id="UP000504610">
    <property type="component" value="Chromosome 6"/>
</dbReference>
<evidence type="ECO:0000313" key="2">
    <source>
        <dbReference type="Proteomes" id="UP000504610"/>
    </source>
</evidence>
<feature type="region of interest" description="Disordered" evidence="1">
    <location>
        <begin position="1"/>
        <end position="94"/>
    </location>
</feature>
<dbReference type="GeneID" id="108819003"/>
<reference evidence="2" key="1">
    <citation type="journal article" date="2019" name="Database">
        <title>The radish genome database (RadishGD): an integrated information resource for radish genomics.</title>
        <authorList>
            <person name="Yu H.J."/>
            <person name="Baek S."/>
            <person name="Lee Y.J."/>
            <person name="Cho A."/>
            <person name="Mun J.H."/>
        </authorList>
    </citation>
    <scope>NUCLEOTIDE SEQUENCE [LARGE SCALE GENOMIC DNA]</scope>
    <source>
        <strain evidence="2">cv. WK10039</strain>
    </source>
</reference>
<feature type="compositionally biased region" description="Basic and acidic residues" evidence="1">
    <location>
        <begin position="198"/>
        <end position="209"/>
    </location>
</feature>
<feature type="compositionally biased region" description="Basic and acidic residues" evidence="1">
    <location>
        <begin position="54"/>
        <end position="82"/>
    </location>
</feature>
<gene>
    <name evidence="3" type="primary">LOC108819003</name>
</gene>
<proteinExistence type="predicted"/>
<feature type="compositionally biased region" description="Basic and acidic residues" evidence="1">
    <location>
        <begin position="9"/>
        <end position="27"/>
    </location>
</feature>
<dbReference type="KEGG" id="rsz:108819003"/>
<organism evidence="2 3">
    <name type="scientific">Raphanus sativus</name>
    <name type="common">Radish</name>
    <name type="synonym">Raphanus raphanistrum var. sativus</name>
    <dbReference type="NCBI Taxonomy" id="3726"/>
    <lineage>
        <taxon>Eukaryota</taxon>
        <taxon>Viridiplantae</taxon>
        <taxon>Streptophyta</taxon>
        <taxon>Embryophyta</taxon>
        <taxon>Tracheophyta</taxon>
        <taxon>Spermatophyta</taxon>
        <taxon>Magnoliopsida</taxon>
        <taxon>eudicotyledons</taxon>
        <taxon>Gunneridae</taxon>
        <taxon>Pentapetalae</taxon>
        <taxon>rosids</taxon>
        <taxon>malvids</taxon>
        <taxon>Brassicales</taxon>
        <taxon>Brassicaceae</taxon>
        <taxon>Brassiceae</taxon>
        <taxon>Raphanus</taxon>
    </lineage>
</organism>
<dbReference type="AlphaFoldDB" id="A0A6J0KHW3"/>
<dbReference type="OrthoDB" id="10303689at2759"/>